<dbReference type="Pfam" id="PF13639">
    <property type="entry name" value="zf-RING_2"/>
    <property type="match status" value="1"/>
</dbReference>
<dbReference type="InterPro" id="IPR001763">
    <property type="entry name" value="Rhodanese-like_dom"/>
</dbReference>
<proteinExistence type="predicted"/>
<protein>
    <submittedName>
        <fullName evidence="5">Rhodanese-like domain-containing protein 9, chloroplastic</fullName>
    </submittedName>
</protein>
<dbReference type="GO" id="GO:0009507">
    <property type="term" value="C:chloroplast"/>
    <property type="evidence" value="ECO:0007669"/>
    <property type="project" value="TreeGrafter"/>
</dbReference>
<evidence type="ECO:0000259" key="4">
    <source>
        <dbReference type="PROSITE" id="PS50206"/>
    </source>
</evidence>
<sequence length="467" mass="52481">MAGISSCCSSALSSRSNLGTFSLRFNNTHRGGTTRISRTNLRIRAEIDFINAEEAKRLIADEGYSVVDVRDITQYERAHIKSCKHVPLFIENKDMDPGTIVLRQMHNNFSGLFYGIPFTKPNTEFVQSVKSQFSPDSKILVVCQEGLRSAGAANTLEAAGFQNIACISSGLQSVKPGLFDVEGSIELKDAGKAGLVQVQGKISAVLGTVLICAYLFITFFPDQAEKIIALFPSIDTMSYQRNYQCNTPPMMNSGHLHHLYASIPNQHMQNLENPYAYNNQRLMVMRPSPEFPTGPRPRFVQGQPPQMPRRQPPRMYRRPQSLHMIDGHAIMDDCIMGNSRVQEASFTSRNQSRSRSQHGLSNVHFHGEEVAMLDGLNMDRTNDLPVSTGLTETQISMNLNPLVERYRNDKEDAEDCAICLCELEENKTLVVLTCKHKFHVNCIKEWLERQNDCPLCKRTALRVEGAY</sequence>
<feature type="region of interest" description="Disordered" evidence="2">
    <location>
        <begin position="294"/>
        <end position="314"/>
    </location>
</feature>
<evidence type="ECO:0000259" key="3">
    <source>
        <dbReference type="PROSITE" id="PS50089"/>
    </source>
</evidence>
<dbReference type="SMART" id="SM00450">
    <property type="entry name" value="RHOD"/>
    <property type="match status" value="1"/>
</dbReference>
<keyword evidence="1" id="KW-0862">Zinc</keyword>
<evidence type="ECO:0000256" key="2">
    <source>
        <dbReference type="SAM" id="MobiDB-lite"/>
    </source>
</evidence>
<dbReference type="AlphaFoldDB" id="A0A6L2P7I5"/>
<dbReference type="CDD" id="cd00158">
    <property type="entry name" value="RHOD"/>
    <property type="match status" value="1"/>
</dbReference>
<dbReference type="SUPFAM" id="SSF57850">
    <property type="entry name" value="RING/U-box"/>
    <property type="match status" value="1"/>
</dbReference>
<keyword evidence="1" id="KW-0863">Zinc-finger</keyword>
<dbReference type="Gene3D" id="3.30.40.10">
    <property type="entry name" value="Zinc/RING finger domain, C3HC4 (zinc finger)"/>
    <property type="match status" value="1"/>
</dbReference>
<dbReference type="InterPro" id="IPR044615">
    <property type="entry name" value="STR9"/>
</dbReference>
<evidence type="ECO:0000313" key="5">
    <source>
        <dbReference type="EMBL" id="GEU93065.1"/>
    </source>
</evidence>
<dbReference type="GO" id="GO:0008270">
    <property type="term" value="F:zinc ion binding"/>
    <property type="evidence" value="ECO:0007669"/>
    <property type="project" value="UniProtKB-KW"/>
</dbReference>
<dbReference type="InterPro" id="IPR036873">
    <property type="entry name" value="Rhodanese-like_dom_sf"/>
</dbReference>
<dbReference type="SUPFAM" id="SSF52821">
    <property type="entry name" value="Rhodanese/Cell cycle control phosphatase"/>
    <property type="match status" value="1"/>
</dbReference>
<dbReference type="PANTHER" id="PTHR45508">
    <property type="entry name" value="RHODANESE-LIKE DOMAIN-CONTAINING PROTEIN 9, CHLOROPLASTIC"/>
    <property type="match status" value="1"/>
</dbReference>
<accession>A0A6L2P7I5</accession>
<reference evidence="5" key="1">
    <citation type="journal article" date="2019" name="Sci. Rep.">
        <title>Draft genome of Tanacetum cinerariifolium, the natural source of mosquito coil.</title>
        <authorList>
            <person name="Yamashiro T."/>
            <person name="Shiraishi A."/>
            <person name="Satake H."/>
            <person name="Nakayama K."/>
        </authorList>
    </citation>
    <scope>NUCLEOTIDE SEQUENCE</scope>
</reference>
<feature type="domain" description="RING-type" evidence="3">
    <location>
        <begin position="416"/>
        <end position="457"/>
    </location>
</feature>
<dbReference type="InterPro" id="IPR013083">
    <property type="entry name" value="Znf_RING/FYVE/PHD"/>
</dbReference>
<dbReference type="Gene3D" id="3.40.250.10">
    <property type="entry name" value="Rhodanese-like domain"/>
    <property type="match status" value="1"/>
</dbReference>
<dbReference type="CDD" id="cd16454">
    <property type="entry name" value="RING-H2_PA-TM-RING"/>
    <property type="match status" value="1"/>
</dbReference>
<keyword evidence="1" id="KW-0479">Metal-binding</keyword>
<dbReference type="PANTHER" id="PTHR45508:SF1">
    <property type="entry name" value="RHODANESE-LIKE DOMAIN-CONTAINING PROTEIN 9, CHLOROPLASTIC"/>
    <property type="match status" value="1"/>
</dbReference>
<dbReference type="PROSITE" id="PS50206">
    <property type="entry name" value="RHODANESE_3"/>
    <property type="match status" value="1"/>
</dbReference>
<gene>
    <name evidence="5" type="ORF">Tci_065043</name>
</gene>
<comment type="caution">
    <text evidence="5">The sequence shown here is derived from an EMBL/GenBank/DDBJ whole genome shotgun (WGS) entry which is preliminary data.</text>
</comment>
<organism evidence="5">
    <name type="scientific">Tanacetum cinerariifolium</name>
    <name type="common">Dalmatian daisy</name>
    <name type="synonym">Chrysanthemum cinerariifolium</name>
    <dbReference type="NCBI Taxonomy" id="118510"/>
    <lineage>
        <taxon>Eukaryota</taxon>
        <taxon>Viridiplantae</taxon>
        <taxon>Streptophyta</taxon>
        <taxon>Embryophyta</taxon>
        <taxon>Tracheophyta</taxon>
        <taxon>Spermatophyta</taxon>
        <taxon>Magnoliopsida</taxon>
        <taxon>eudicotyledons</taxon>
        <taxon>Gunneridae</taxon>
        <taxon>Pentapetalae</taxon>
        <taxon>asterids</taxon>
        <taxon>campanulids</taxon>
        <taxon>Asterales</taxon>
        <taxon>Asteraceae</taxon>
        <taxon>Asteroideae</taxon>
        <taxon>Anthemideae</taxon>
        <taxon>Anthemidinae</taxon>
        <taxon>Tanacetum</taxon>
    </lineage>
</organism>
<dbReference type="SMART" id="SM00184">
    <property type="entry name" value="RING"/>
    <property type="match status" value="1"/>
</dbReference>
<dbReference type="EMBL" id="BKCJ010010770">
    <property type="protein sequence ID" value="GEU93065.1"/>
    <property type="molecule type" value="Genomic_DNA"/>
</dbReference>
<dbReference type="InterPro" id="IPR001841">
    <property type="entry name" value="Znf_RING"/>
</dbReference>
<evidence type="ECO:0000256" key="1">
    <source>
        <dbReference type="PROSITE-ProRule" id="PRU00175"/>
    </source>
</evidence>
<dbReference type="PROSITE" id="PS50089">
    <property type="entry name" value="ZF_RING_2"/>
    <property type="match status" value="1"/>
</dbReference>
<name>A0A6L2P7I5_TANCI</name>
<dbReference type="Pfam" id="PF00581">
    <property type="entry name" value="Rhodanese"/>
    <property type="match status" value="1"/>
</dbReference>
<feature type="domain" description="Rhodanese" evidence="4">
    <location>
        <begin position="60"/>
        <end position="183"/>
    </location>
</feature>